<dbReference type="Proteomes" id="UP000487268">
    <property type="component" value="Unassembled WGS sequence"/>
</dbReference>
<dbReference type="OrthoDB" id="9808398at2"/>
<dbReference type="Gene3D" id="3.40.50.1820">
    <property type="entry name" value="alpha/beta hydrolase"/>
    <property type="match status" value="1"/>
</dbReference>
<dbReference type="Pfam" id="PF12697">
    <property type="entry name" value="Abhydrolase_6"/>
    <property type="match status" value="1"/>
</dbReference>
<accession>A0A7K0C2L3</accession>
<gene>
    <name evidence="2" type="primary">nap</name>
    <name evidence="2" type="ORF">ACRB68_57600</name>
</gene>
<comment type="caution">
    <text evidence="2">The sequence shown here is derived from an EMBL/GenBank/DDBJ whole genome shotgun (WGS) entry which is preliminary data.</text>
</comment>
<proteinExistence type="predicted"/>
<dbReference type="EC" id="3.1.1.1" evidence="2"/>
<evidence type="ECO:0000313" key="3">
    <source>
        <dbReference type="Proteomes" id="UP000487268"/>
    </source>
</evidence>
<protein>
    <submittedName>
        <fullName evidence="2">Putative carboxylesterase nap</fullName>
        <ecNumber evidence="2">3.1.1.1</ecNumber>
    </submittedName>
</protein>
<reference evidence="2 3" key="1">
    <citation type="submission" date="2019-10" db="EMBL/GenBank/DDBJ databases">
        <title>Actinomadura rubteroloni sp. nov. and Actinomadura macrotermitis sp. nov., isolated from the gut of fungus growing-termite Macrotermes natalensis.</title>
        <authorList>
            <person name="Benndorf R."/>
            <person name="Martin K."/>
            <person name="Kuefner M."/>
            <person name="De Beer W."/>
            <person name="Kaster A.-K."/>
            <person name="Vollmers J."/>
            <person name="Poulsen M."/>
            <person name="Beemelmanns C."/>
        </authorList>
    </citation>
    <scope>NUCLEOTIDE SEQUENCE [LARGE SCALE GENOMIC DNA]</scope>
    <source>
        <strain evidence="2 3">RB68</strain>
    </source>
</reference>
<sequence>MKIGQFRNARAQARFDAVYAQVLEKLWPQPRTGLDIATTFGATRVYRAGPSAGPAVEGGGGAPIVLLPGGSGNALMWHRHISALSRRHQVIAVDTVGEPGASRQTAPIGDGRDAAAWLEELLTALQVERAHLVGCSYGGWLILHHHLRHPGRAATLTLLDPAGLAAPGRRFFAWVIAGGLAGLAPRPLRPLLARLLDNRTILDGDLMRLVRPAMTFRRGLPPAEVLTDDQLRRIGAPSLFLLGERSTLHDSRQAAGRIARSVPDGRAEVVPGAGHALPADHPGLVTDRILAMAEARSALR</sequence>
<name>A0A7K0C2L3_9ACTN</name>
<dbReference type="InterPro" id="IPR000073">
    <property type="entry name" value="AB_hydrolase_1"/>
</dbReference>
<organism evidence="2 3">
    <name type="scientific">Actinomadura macrotermitis</name>
    <dbReference type="NCBI Taxonomy" id="2585200"/>
    <lineage>
        <taxon>Bacteria</taxon>
        <taxon>Bacillati</taxon>
        <taxon>Actinomycetota</taxon>
        <taxon>Actinomycetes</taxon>
        <taxon>Streptosporangiales</taxon>
        <taxon>Thermomonosporaceae</taxon>
        <taxon>Actinomadura</taxon>
    </lineage>
</organism>
<dbReference type="InterPro" id="IPR050266">
    <property type="entry name" value="AB_hydrolase_sf"/>
</dbReference>
<dbReference type="SUPFAM" id="SSF53474">
    <property type="entry name" value="alpha/beta-Hydrolases"/>
    <property type="match status" value="1"/>
</dbReference>
<dbReference type="InterPro" id="IPR029058">
    <property type="entry name" value="AB_hydrolase_fold"/>
</dbReference>
<keyword evidence="3" id="KW-1185">Reference proteome</keyword>
<dbReference type="GO" id="GO:0016020">
    <property type="term" value="C:membrane"/>
    <property type="evidence" value="ECO:0007669"/>
    <property type="project" value="TreeGrafter"/>
</dbReference>
<dbReference type="RefSeq" id="WP_153538061.1">
    <property type="nucleotide sequence ID" value="NZ_WEGH01000004.1"/>
</dbReference>
<evidence type="ECO:0000259" key="1">
    <source>
        <dbReference type="Pfam" id="PF12697"/>
    </source>
</evidence>
<feature type="domain" description="AB hydrolase-1" evidence="1">
    <location>
        <begin position="64"/>
        <end position="286"/>
    </location>
</feature>
<dbReference type="EMBL" id="WEGH01000004">
    <property type="protein sequence ID" value="MQY07658.1"/>
    <property type="molecule type" value="Genomic_DNA"/>
</dbReference>
<dbReference type="PANTHER" id="PTHR43798">
    <property type="entry name" value="MONOACYLGLYCEROL LIPASE"/>
    <property type="match status" value="1"/>
</dbReference>
<evidence type="ECO:0000313" key="2">
    <source>
        <dbReference type="EMBL" id="MQY07658.1"/>
    </source>
</evidence>
<dbReference type="AlphaFoldDB" id="A0A7K0C2L3"/>
<keyword evidence="2" id="KW-0378">Hydrolase</keyword>
<dbReference type="GO" id="GO:0106435">
    <property type="term" value="F:carboxylesterase activity"/>
    <property type="evidence" value="ECO:0007669"/>
    <property type="project" value="UniProtKB-EC"/>
</dbReference>
<dbReference type="PANTHER" id="PTHR43798:SF27">
    <property type="entry name" value="HYDROLASE ALPHA_BETA HYDROLASE FOLD FAMILY"/>
    <property type="match status" value="1"/>
</dbReference>